<dbReference type="InterPro" id="IPR028051">
    <property type="entry name" value="CheX-like_dom"/>
</dbReference>
<evidence type="ECO:0000259" key="2">
    <source>
        <dbReference type="Pfam" id="PF13690"/>
    </source>
</evidence>
<dbReference type="PANTHER" id="PTHR39452:SF1">
    <property type="entry name" value="CHEY-P PHOSPHATASE CHEX"/>
    <property type="match status" value="1"/>
</dbReference>
<dbReference type="OrthoDB" id="9788100at2"/>
<dbReference type="PANTHER" id="PTHR39452">
    <property type="entry name" value="CHEY-P PHOSPHATASE CHEX"/>
    <property type="match status" value="1"/>
</dbReference>
<protein>
    <submittedName>
        <fullName evidence="3">Chemotaxis protein CheX</fullName>
    </submittedName>
</protein>
<dbReference type="RefSeq" id="WP_073338955.1">
    <property type="nucleotide sequence ID" value="NZ_FQXM01000015.1"/>
</dbReference>
<dbReference type="STRING" id="1121316.SAMN02745207_02708"/>
<sequence>MNDKYIQPFIDAGQSVISQVTGLNTTLGEIYTKEVPYNSDSVVVLIGLTGQIYGSVIISLTKSLGCKIASIMMMGMPVNELDEIAKSAISELCNMMLGNTAANLYKNNITVDITPPTVFTGSNMQVTPSKAITTCIPFILDDGEIINIDVSYKEK</sequence>
<dbReference type="Proteomes" id="UP000184447">
    <property type="component" value="Unassembled WGS sequence"/>
</dbReference>
<evidence type="ECO:0000313" key="4">
    <source>
        <dbReference type="Proteomes" id="UP000184447"/>
    </source>
</evidence>
<evidence type="ECO:0000256" key="1">
    <source>
        <dbReference type="ARBA" id="ARBA00022500"/>
    </source>
</evidence>
<feature type="domain" description="Chemotaxis phosphatase CheX-like" evidence="2">
    <location>
        <begin position="42"/>
        <end position="137"/>
    </location>
</feature>
<dbReference type="EMBL" id="FQXM01000015">
    <property type="protein sequence ID" value="SHH83107.1"/>
    <property type="molecule type" value="Genomic_DNA"/>
</dbReference>
<gene>
    <name evidence="3" type="ORF">SAMN02745207_02708</name>
</gene>
<organism evidence="3 4">
    <name type="scientific">Clostridium grantii DSM 8605</name>
    <dbReference type="NCBI Taxonomy" id="1121316"/>
    <lineage>
        <taxon>Bacteria</taxon>
        <taxon>Bacillati</taxon>
        <taxon>Bacillota</taxon>
        <taxon>Clostridia</taxon>
        <taxon>Eubacteriales</taxon>
        <taxon>Clostridiaceae</taxon>
        <taxon>Clostridium</taxon>
    </lineage>
</organism>
<dbReference type="Pfam" id="PF13690">
    <property type="entry name" value="CheX"/>
    <property type="match status" value="1"/>
</dbReference>
<name>A0A1M5W6J6_9CLOT</name>
<evidence type="ECO:0000313" key="3">
    <source>
        <dbReference type="EMBL" id="SHH83107.1"/>
    </source>
</evidence>
<dbReference type="GO" id="GO:0006935">
    <property type="term" value="P:chemotaxis"/>
    <property type="evidence" value="ECO:0007669"/>
    <property type="project" value="UniProtKB-KW"/>
</dbReference>
<dbReference type="CDD" id="cd17906">
    <property type="entry name" value="CheX"/>
    <property type="match status" value="1"/>
</dbReference>
<keyword evidence="4" id="KW-1185">Reference proteome</keyword>
<proteinExistence type="predicted"/>
<keyword evidence="1" id="KW-0145">Chemotaxis</keyword>
<dbReference type="InterPro" id="IPR028976">
    <property type="entry name" value="CheC-like_sf"/>
</dbReference>
<dbReference type="Gene3D" id="3.40.1550.10">
    <property type="entry name" value="CheC-like"/>
    <property type="match status" value="1"/>
</dbReference>
<dbReference type="SUPFAM" id="SSF103039">
    <property type="entry name" value="CheC-like"/>
    <property type="match status" value="1"/>
</dbReference>
<accession>A0A1M5W6J6</accession>
<dbReference type="InterPro" id="IPR038756">
    <property type="entry name" value="CheX-like"/>
</dbReference>
<dbReference type="AlphaFoldDB" id="A0A1M5W6J6"/>
<reference evidence="3 4" key="1">
    <citation type="submission" date="2016-11" db="EMBL/GenBank/DDBJ databases">
        <authorList>
            <person name="Jaros S."/>
            <person name="Januszkiewicz K."/>
            <person name="Wedrychowicz H."/>
        </authorList>
    </citation>
    <scope>NUCLEOTIDE SEQUENCE [LARGE SCALE GENOMIC DNA]</scope>
    <source>
        <strain evidence="3 4">DSM 8605</strain>
    </source>
</reference>